<dbReference type="Pfam" id="PF13783">
    <property type="entry name" value="DUF4177"/>
    <property type="match status" value="1"/>
</dbReference>
<keyword evidence="2" id="KW-1185">Reference proteome</keyword>
<dbReference type="Proteomes" id="UP001225598">
    <property type="component" value="Chromosome"/>
</dbReference>
<dbReference type="InterPro" id="IPR025234">
    <property type="entry name" value="YjzH-like"/>
</dbReference>
<sequence length="66" mass="7312">MDNHPEYKVVEVREGLVGDKINAKKLEKILNDHAKDGWKYKSMTSASVKGRIGPGGTDGLIIVFEK</sequence>
<accession>A0ABY8VDB5</accession>
<name>A0ABY8VDB5_9CORY</name>
<gene>
    <name evidence="1" type="ORF">QP027_11280</name>
</gene>
<protein>
    <submittedName>
        <fullName evidence="1">DUF4177 domain-containing protein</fullName>
    </submittedName>
</protein>
<evidence type="ECO:0000313" key="2">
    <source>
        <dbReference type="Proteomes" id="UP001225598"/>
    </source>
</evidence>
<reference evidence="1 2" key="1">
    <citation type="submission" date="2023-05" db="EMBL/GenBank/DDBJ databases">
        <title>Corynebacterium suedekumii sp. nov. and Corynebacterium breve sp. nov. isolated from raw cow's milk.</title>
        <authorList>
            <person name="Baer M.K."/>
            <person name="Mehl L."/>
            <person name="Hellmuth R."/>
            <person name="Marke G."/>
            <person name="Lipski A."/>
        </authorList>
    </citation>
    <scope>NUCLEOTIDE SEQUENCE [LARGE SCALE GENOMIC DNA]</scope>
    <source>
        <strain evidence="1 2">R4</strain>
    </source>
</reference>
<proteinExistence type="predicted"/>
<evidence type="ECO:0000313" key="1">
    <source>
        <dbReference type="EMBL" id="WIM67650.1"/>
    </source>
</evidence>
<dbReference type="EMBL" id="CP126969">
    <property type="protein sequence ID" value="WIM67650.1"/>
    <property type="molecule type" value="Genomic_DNA"/>
</dbReference>
<dbReference type="RefSeq" id="WP_284824893.1">
    <property type="nucleotide sequence ID" value="NZ_CP126969.1"/>
</dbReference>
<organism evidence="1 2">
    <name type="scientific">Corynebacterium breve</name>
    <dbReference type="NCBI Taxonomy" id="3049799"/>
    <lineage>
        <taxon>Bacteria</taxon>
        <taxon>Bacillati</taxon>
        <taxon>Actinomycetota</taxon>
        <taxon>Actinomycetes</taxon>
        <taxon>Mycobacteriales</taxon>
        <taxon>Corynebacteriaceae</taxon>
        <taxon>Corynebacterium</taxon>
    </lineage>
</organism>